<evidence type="ECO:0000313" key="2">
    <source>
        <dbReference type="EMBL" id="RGT29239.1"/>
    </source>
</evidence>
<dbReference type="Pfam" id="PF13149">
    <property type="entry name" value="Mfa_like_1"/>
    <property type="match status" value="1"/>
</dbReference>
<sequence length="356" mass="38372">MKSTEYSKLTQKKLAMFALRKTTLFFNVIFMRNIHLLTGVIALVLLSGCNNDEYEGRDITGAKLAVYGTVENTHTRVSGDNWETTDAIGITLAGDNSDGYNTNIKYILADGNATSSGAFTVSDAAHALYVKSSNAQTFQAYYPYTGEDLTAPEEVSFSIADGDGKYTKHDFLYATAAATLERPEVTFGFDHMMSKVTLTFNTTAVTKATDAEIEYTLNNIIVNGTFSPQDGTVTCGSTLGSVTTVSAMGGTSSVILPPQATTGVELFIKVNDKYYVTNFDLSTESKTEYKYDVSIDETEEAPTLTITGTSINPWTSAGDAKPLNPTEDPAETLPEITGGQWESSGNTVTDIPESDN</sequence>
<dbReference type="Gene3D" id="2.60.40.2630">
    <property type="match status" value="1"/>
</dbReference>
<name>A0A412MXB5_9BACE</name>
<feature type="compositionally biased region" description="Polar residues" evidence="1">
    <location>
        <begin position="340"/>
        <end position="349"/>
    </location>
</feature>
<organism evidence="2 3">
    <name type="scientific">Bacteroides clarus</name>
    <dbReference type="NCBI Taxonomy" id="626929"/>
    <lineage>
        <taxon>Bacteria</taxon>
        <taxon>Pseudomonadati</taxon>
        <taxon>Bacteroidota</taxon>
        <taxon>Bacteroidia</taxon>
        <taxon>Bacteroidales</taxon>
        <taxon>Bacteroidaceae</taxon>
        <taxon>Bacteroides</taxon>
    </lineage>
</organism>
<dbReference type="Proteomes" id="UP000285159">
    <property type="component" value="Unassembled WGS sequence"/>
</dbReference>
<dbReference type="InterPro" id="IPR042278">
    <property type="entry name" value="Mfa-like_1_N"/>
</dbReference>
<evidence type="ECO:0000256" key="1">
    <source>
        <dbReference type="SAM" id="MobiDB-lite"/>
    </source>
</evidence>
<accession>A0A412MXB5</accession>
<protein>
    <submittedName>
        <fullName evidence="2">Fimbrillin family protein</fullName>
    </submittedName>
</protein>
<proteinExistence type="predicted"/>
<dbReference type="AlphaFoldDB" id="A0A412MXB5"/>
<evidence type="ECO:0000313" key="3">
    <source>
        <dbReference type="Proteomes" id="UP000285159"/>
    </source>
</evidence>
<dbReference type="EMBL" id="QRWP01000019">
    <property type="protein sequence ID" value="RGT29239.1"/>
    <property type="molecule type" value="Genomic_DNA"/>
</dbReference>
<reference evidence="2 3" key="1">
    <citation type="submission" date="2018-08" db="EMBL/GenBank/DDBJ databases">
        <title>A genome reference for cultivated species of the human gut microbiota.</title>
        <authorList>
            <person name="Zou Y."/>
            <person name="Xue W."/>
            <person name="Luo G."/>
        </authorList>
    </citation>
    <scope>NUCLEOTIDE SEQUENCE [LARGE SCALE GENOMIC DNA]</scope>
    <source>
        <strain evidence="2 3">AF19-1AC</strain>
    </source>
</reference>
<comment type="caution">
    <text evidence="2">The sequence shown here is derived from an EMBL/GenBank/DDBJ whole genome shotgun (WGS) entry which is preliminary data.</text>
</comment>
<dbReference type="Gene3D" id="2.60.40.2620">
    <property type="entry name" value="Fimbrillin-like"/>
    <property type="match status" value="1"/>
</dbReference>
<gene>
    <name evidence="2" type="ORF">DWX38_15870</name>
</gene>
<feature type="region of interest" description="Disordered" evidence="1">
    <location>
        <begin position="307"/>
        <end position="356"/>
    </location>
</feature>
<dbReference type="CDD" id="cd13120">
    <property type="entry name" value="BF2867_like_N"/>
    <property type="match status" value="1"/>
</dbReference>
<dbReference type="InterPro" id="IPR025049">
    <property type="entry name" value="Mfa-like_1"/>
</dbReference>
<dbReference type="CDD" id="cd13121">
    <property type="entry name" value="BF2867_like_C"/>
    <property type="match status" value="1"/>
</dbReference>